<dbReference type="SUPFAM" id="SSF50998">
    <property type="entry name" value="Quinoprotein alcohol dehydrogenase-like"/>
    <property type="match status" value="1"/>
</dbReference>
<dbReference type="EMBL" id="JAXIVS010000002">
    <property type="protein sequence ID" value="MDY7225868.1"/>
    <property type="molecule type" value="Genomic_DNA"/>
</dbReference>
<gene>
    <name evidence="1" type="ORF">SYV04_05720</name>
</gene>
<dbReference type="RefSeq" id="WP_321544594.1">
    <property type="nucleotide sequence ID" value="NZ_JAXIVS010000002.1"/>
</dbReference>
<dbReference type="PANTHER" id="PTHR35580">
    <property type="entry name" value="CELL SURFACE GLYCOPROTEIN (S-LAYER PROTEIN)-LIKE PROTEIN"/>
    <property type="match status" value="1"/>
</dbReference>
<keyword evidence="2" id="KW-1185">Reference proteome</keyword>
<evidence type="ECO:0000313" key="1">
    <source>
        <dbReference type="EMBL" id="MDY7225868.1"/>
    </source>
</evidence>
<dbReference type="InterPro" id="IPR052918">
    <property type="entry name" value="Motility_Chemotaxis_Reg"/>
</dbReference>
<evidence type="ECO:0008006" key="3">
    <source>
        <dbReference type="Google" id="ProtNLM"/>
    </source>
</evidence>
<proteinExistence type="predicted"/>
<dbReference type="Gene3D" id="2.80.10.50">
    <property type="match status" value="1"/>
</dbReference>
<accession>A0ABU5GZA6</accession>
<sequence>MGWRCQAGGVFAVGLLLVGCEEQETTSTQRVPGLEEAGLVAGEGVGAKEWSRALVLGDSQALRAAVAPNGDVLLVAAYGEPVDLGGGPLPFDRGVAGPHLLVARYGRDGALRWAQGLVPSGPGAQRAQVGAVAVDGASGDVLLGGTSAGFRWGAGWLPEGPFVARLSAQGELSWVRGFPGEGALTVGAVAVEPGSGEVVVTGDFAGQRDFGTGAHAVPKDRQGAFVARFTAKGAPLWSRAFAPKSGDVAARALAVDAFGEVVFAGSYSGAVSFGGSTFVTVRSRTPYVVKLSREGAHRWSREVSGAEGVAQAVAVGSDRVFLAGTYTGRFFFQLEQFESDWQDGFVAAYSAEGQSRWARSLAASATALGTDSAGQVLVAGTHDGGLDVGSRASGPGLYVTKLLPEEGTSVWARSFTGATLPSASTVAVDASGYPVVAGSLARAGGAKRTHGRDGFLLRLKP</sequence>
<dbReference type="PANTHER" id="PTHR35580:SF1">
    <property type="entry name" value="PHYTASE-LIKE DOMAIN-CONTAINING PROTEIN"/>
    <property type="match status" value="1"/>
</dbReference>
<dbReference type="Proteomes" id="UP001291309">
    <property type="component" value="Unassembled WGS sequence"/>
</dbReference>
<protein>
    <recommendedName>
        <fullName evidence="3">Lipoprotein</fullName>
    </recommendedName>
</protein>
<dbReference type="InterPro" id="IPR011047">
    <property type="entry name" value="Quinoprotein_ADH-like_sf"/>
</dbReference>
<dbReference type="PROSITE" id="PS51257">
    <property type="entry name" value="PROKAR_LIPOPROTEIN"/>
    <property type="match status" value="1"/>
</dbReference>
<reference evidence="1 2" key="1">
    <citation type="submission" date="2023-12" db="EMBL/GenBank/DDBJ databases">
        <title>the genome sequence of Hyalangium sp. s54d21.</title>
        <authorList>
            <person name="Zhang X."/>
        </authorList>
    </citation>
    <scope>NUCLEOTIDE SEQUENCE [LARGE SCALE GENOMIC DNA]</scope>
    <source>
        <strain evidence="2">s54d21</strain>
    </source>
</reference>
<organism evidence="1 2">
    <name type="scientific">Hyalangium rubrum</name>
    <dbReference type="NCBI Taxonomy" id="3103134"/>
    <lineage>
        <taxon>Bacteria</taxon>
        <taxon>Pseudomonadati</taxon>
        <taxon>Myxococcota</taxon>
        <taxon>Myxococcia</taxon>
        <taxon>Myxococcales</taxon>
        <taxon>Cystobacterineae</taxon>
        <taxon>Archangiaceae</taxon>
        <taxon>Hyalangium</taxon>
    </lineage>
</organism>
<evidence type="ECO:0000313" key="2">
    <source>
        <dbReference type="Proteomes" id="UP001291309"/>
    </source>
</evidence>
<comment type="caution">
    <text evidence="1">The sequence shown here is derived from an EMBL/GenBank/DDBJ whole genome shotgun (WGS) entry which is preliminary data.</text>
</comment>
<name>A0ABU5GZA6_9BACT</name>